<dbReference type="Proteomes" id="UP000322079">
    <property type="component" value="Chromosome"/>
</dbReference>
<dbReference type="InterPro" id="IPR016419">
    <property type="entry name" value="Prepilin_Pept-dep_B_prd"/>
</dbReference>
<dbReference type="RefSeq" id="WP_149299507.1">
    <property type="nucleotide sequence ID" value="NZ_CP043473.1"/>
</dbReference>
<evidence type="ECO:0000313" key="3">
    <source>
        <dbReference type="Proteomes" id="UP000322079"/>
    </source>
</evidence>
<dbReference type="PROSITE" id="PS00409">
    <property type="entry name" value="PROKAR_NTER_METHYL"/>
    <property type="match status" value="1"/>
</dbReference>
<dbReference type="EMBL" id="CP043473">
    <property type="protein sequence ID" value="QEL57657.1"/>
    <property type="molecule type" value="Genomic_DNA"/>
</dbReference>
<proteinExistence type="predicted"/>
<evidence type="ECO:0000256" key="1">
    <source>
        <dbReference type="SAM" id="Phobius"/>
    </source>
</evidence>
<keyword evidence="1" id="KW-0812">Transmembrane</keyword>
<gene>
    <name evidence="2" type="ORF">FYK34_19845</name>
</gene>
<sequence length="201" mass="21734">MSRKTIRGVSLLELLVGMTIGLLLLLAMSTLLVGLLGSQSHDRRQAQLGAMLDGALSLMAMELRRAGYWSGTGAVKDNPFGKLYIEMGGACLRYAYDAPPPAKSDGKRYFAFRLKRDAAGQGRIQRLAADQAGWSCSAPDAQWDDLSKPEIGVIDALRFAPDGADAISLSVSARVPANPDDEKLDIRTSVTLRNQPVRETK</sequence>
<protein>
    <recommendedName>
        <fullName evidence="4">Prepilin-type N-terminal cleavage/methylation domain-containing protein</fullName>
    </recommendedName>
</protein>
<evidence type="ECO:0000313" key="2">
    <source>
        <dbReference type="EMBL" id="QEL57657.1"/>
    </source>
</evidence>
<reference evidence="2 3" key="1">
    <citation type="submission" date="2019-08" db="EMBL/GenBank/DDBJ databases">
        <title>Chromobacterium paludis, a novel bacterium isolated from a Maryland marsh pond.</title>
        <authorList>
            <person name="Blackburn M.B."/>
            <person name="Gundersen-Rindal D.E."/>
        </authorList>
    </citation>
    <scope>NUCLEOTIDE SEQUENCE [LARGE SCALE GENOMIC DNA]</scope>
    <source>
        <strain evidence="3">IIBBL 257-1</strain>
    </source>
</reference>
<dbReference type="PIRSF" id="PIRSF004525">
    <property type="entry name" value="Pilin_peptidase-dep_B_prd"/>
    <property type="match status" value="1"/>
</dbReference>
<organism evidence="2 3">
    <name type="scientific">Chromobacterium paludis</name>
    <dbReference type="NCBI Taxonomy" id="2605945"/>
    <lineage>
        <taxon>Bacteria</taxon>
        <taxon>Pseudomonadati</taxon>
        <taxon>Pseudomonadota</taxon>
        <taxon>Betaproteobacteria</taxon>
        <taxon>Neisseriales</taxon>
        <taxon>Chromobacteriaceae</taxon>
        <taxon>Chromobacterium</taxon>
    </lineage>
</organism>
<dbReference type="InterPro" id="IPR012902">
    <property type="entry name" value="N_methyl_site"/>
</dbReference>
<feature type="transmembrane region" description="Helical" evidence="1">
    <location>
        <begin position="12"/>
        <end position="37"/>
    </location>
</feature>
<accession>A0A5C1DNI9</accession>
<keyword evidence="1" id="KW-0472">Membrane</keyword>
<evidence type="ECO:0008006" key="4">
    <source>
        <dbReference type="Google" id="ProtNLM"/>
    </source>
</evidence>
<keyword evidence="3" id="KW-1185">Reference proteome</keyword>
<dbReference type="KEGG" id="chrm:FYK34_19845"/>
<keyword evidence="1" id="KW-1133">Transmembrane helix</keyword>
<dbReference type="AlphaFoldDB" id="A0A5C1DNI9"/>
<dbReference type="Pfam" id="PF07963">
    <property type="entry name" value="N_methyl"/>
    <property type="match status" value="1"/>
</dbReference>
<name>A0A5C1DNI9_9NEIS</name>